<evidence type="ECO:0000256" key="8">
    <source>
        <dbReference type="ARBA" id="ARBA00023163"/>
    </source>
</evidence>
<comment type="caution">
    <text evidence="14">The sequence shown here is derived from an EMBL/GenBank/DDBJ whole genome shotgun (WGS) entry which is preliminary data.</text>
</comment>
<evidence type="ECO:0000256" key="10">
    <source>
        <dbReference type="ARBA" id="ARBA00055747"/>
    </source>
</evidence>
<evidence type="ECO:0000256" key="2">
    <source>
        <dbReference type="ARBA" id="ARBA00006403"/>
    </source>
</evidence>
<proteinExistence type="inferred from homology"/>
<dbReference type="AlphaFoldDB" id="A0ABD2XTJ4"/>
<dbReference type="PRINTS" id="PR00056">
    <property type="entry name" value="HSFDOMAIN"/>
</dbReference>
<comment type="similarity">
    <text evidence="2 12">Belongs to the HSF family.</text>
</comment>
<dbReference type="GO" id="GO:0003677">
    <property type="term" value="F:DNA binding"/>
    <property type="evidence" value="ECO:0007669"/>
    <property type="project" value="UniProtKB-KW"/>
</dbReference>
<gene>
    <name evidence="14" type="ORF">ACH5RR_041376</name>
</gene>
<dbReference type="Pfam" id="PF00447">
    <property type="entry name" value="HSF_DNA-bind"/>
    <property type="match status" value="1"/>
</dbReference>
<evidence type="ECO:0000313" key="15">
    <source>
        <dbReference type="Proteomes" id="UP001630127"/>
    </source>
</evidence>
<dbReference type="PANTHER" id="PTHR10015:SF338">
    <property type="entry name" value="HEAT STRESS TRANSCRIPTION FACTOR A-2"/>
    <property type="match status" value="1"/>
</dbReference>
<dbReference type="SMART" id="SM00415">
    <property type="entry name" value="HSF"/>
    <property type="match status" value="1"/>
</dbReference>
<dbReference type="Gene3D" id="1.10.10.10">
    <property type="entry name" value="Winged helix-like DNA-binding domain superfamily/Winged helix DNA-binding domain"/>
    <property type="match status" value="1"/>
</dbReference>
<name>A0ABD2XTJ4_9GENT</name>
<evidence type="ECO:0000256" key="5">
    <source>
        <dbReference type="ARBA" id="ARBA00023016"/>
    </source>
</evidence>
<evidence type="ECO:0000256" key="11">
    <source>
        <dbReference type="ARBA" id="ARBA00081483"/>
    </source>
</evidence>
<dbReference type="PROSITE" id="PS00434">
    <property type="entry name" value="HSF_DOMAIN"/>
    <property type="match status" value="1"/>
</dbReference>
<keyword evidence="6" id="KW-0238">DNA-binding</keyword>
<keyword evidence="7" id="KW-0010">Activator</keyword>
<dbReference type="EMBL" id="JBJUIK010000017">
    <property type="protein sequence ID" value="KAL3498644.1"/>
    <property type="molecule type" value="Genomic_DNA"/>
</dbReference>
<protein>
    <recommendedName>
        <fullName evidence="11">Heat stress transcription factor</fullName>
    </recommendedName>
</protein>
<evidence type="ECO:0000256" key="12">
    <source>
        <dbReference type="RuleBase" id="RU004020"/>
    </source>
</evidence>
<sequence>MENKSIKIEEEEEEEESLLVFPLSGGSTSIAAAGTPSSASSAPLPMEGLHEVGPPPFLTKTFEMVEDPSTDLIISWSKAKNSFIVWDFHKFSTSLLPKYFKHSNFSSFVRQLNTYGFRKVDPDRWEFANEGFLCGQKHLLKTIKRRRNVAQSLPQQGVGGGGGPCVELGHFGMEEEFERLKRDKNLLMSEIVKLKQQQQSSRDQVMVMEERIRTTEKKQQQTMSFIARVFTNPTFIQQYVDKHRQRHEQQRIKVGHKRRLTMTPSVENLQEAMSVAEDSDQLLNDSGVDQELVNMQREMETFLFSAGLDEESSSVVNLNAPSVASCSTANLDPVAENIWEELLTGDISTENEAEVVLVGDQPEVDVEVEDLVAGTPEWDGDARSLL</sequence>
<evidence type="ECO:0000259" key="13">
    <source>
        <dbReference type="PROSITE" id="PS00434"/>
    </source>
</evidence>
<dbReference type="InterPro" id="IPR036390">
    <property type="entry name" value="WH_DNA-bd_sf"/>
</dbReference>
<keyword evidence="15" id="KW-1185">Reference proteome</keyword>
<evidence type="ECO:0000256" key="7">
    <source>
        <dbReference type="ARBA" id="ARBA00023159"/>
    </source>
</evidence>
<keyword evidence="3" id="KW-0597">Phosphoprotein</keyword>
<dbReference type="Proteomes" id="UP001630127">
    <property type="component" value="Unassembled WGS sequence"/>
</dbReference>
<keyword evidence="5" id="KW-0346">Stress response</keyword>
<dbReference type="SUPFAM" id="SSF46785">
    <property type="entry name" value="Winged helix' DNA-binding domain"/>
    <property type="match status" value="1"/>
</dbReference>
<dbReference type="PANTHER" id="PTHR10015">
    <property type="entry name" value="HEAT SHOCK TRANSCRIPTION FACTOR"/>
    <property type="match status" value="1"/>
</dbReference>
<keyword evidence="9" id="KW-0539">Nucleus</keyword>
<comment type="subcellular location">
    <subcellularLocation>
        <location evidence="1">Nucleus</location>
    </subcellularLocation>
</comment>
<evidence type="ECO:0000256" key="6">
    <source>
        <dbReference type="ARBA" id="ARBA00023125"/>
    </source>
</evidence>
<dbReference type="InterPro" id="IPR000232">
    <property type="entry name" value="HSF_DNA-bd"/>
</dbReference>
<organism evidence="14 15">
    <name type="scientific">Cinchona calisaya</name>
    <dbReference type="NCBI Taxonomy" id="153742"/>
    <lineage>
        <taxon>Eukaryota</taxon>
        <taxon>Viridiplantae</taxon>
        <taxon>Streptophyta</taxon>
        <taxon>Embryophyta</taxon>
        <taxon>Tracheophyta</taxon>
        <taxon>Spermatophyta</taxon>
        <taxon>Magnoliopsida</taxon>
        <taxon>eudicotyledons</taxon>
        <taxon>Gunneridae</taxon>
        <taxon>Pentapetalae</taxon>
        <taxon>asterids</taxon>
        <taxon>lamiids</taxon>
        <taxon>Gentianales</taxon>
        <taxon>Rubiaceae</taxon>
        <taxon>Cinchonoideae</taxon>
        <taxon>Cinchoneae</taxon>
        <taxon>Cinchona</taxon>
    </lineage>
</organism>
<accession>A0ABD2XTJ4</accession>
<dbReference type="InterPro" id="IPR036388">
    <property type="entry name" value="WH-like_DNA-bd_sf"/>
</dbReference>
<comment type="function">
    <text evidence="10">DNA-binding protein that specifically binds heat shock promoter elements (HSE) and activates transcription.</text>
</comment>
<keyword evidence="4" id="KW-0805">Transcription regulation</keyword>
<evidence type="ECO:0000313" key="14">
    <source>
        <dbReference type="EMBL" id="KAL3498644.1"/>
    </source>
</evidence>
<dbReference type="FunFam" id="1.10.10.10:FF:000057">
    <property type="entry name" value="Heat shock transcription factor 1"/>
    <property type="match status" value="1"/>
</dbReference>
<keyword evidence="8" id="KW-0804">Transcription</keyword>
<dbReference type="GO" id="GO:0005634">
    <property type="term" value="C:nucleus"/>
    <property type="evidence" value="ECO:0007669"/>
    <property type="project" value="UniProtKB-SubCell"/>
</dbReference>
<reference evidence="14 15" key="1">
    <citation type="submission" date="2024-11" db="EMBL/GenBank/DDBJ databases">
        <title>A near-complete genome assembly of Cinchona calisaya.</title>
        <authorList>
            <person name="Lian D.C."/>
            <person name="Zhao X.W."/>
            <person name="Wei L."/>
        </authorList>
    </citation>
    <scope>NUCLEOTIDE SEQUENCE [LARGE SCALE GENOMIC DNA]</scope>
    <source>
        <tissue evidence="14">Nenye</tissue>
    </source>
</reference>
<evidence type="ECO:0000256" key="9">
    <source>
        <dbReference type="ARBA" id="ARBA00023242"/>
    </source>
</evidence>
<evidence type="ECO:0000256" key="4">
    <source>
        <dbReference type="ARBA" id="ARBA00023015"/>
    </source>
</evidence>
<feature type="domain" description="HSF-type DNA-binding" evidence="13">
    <location>
        <begin position="96"/>
        <end position="120"/>
    </location>
</feature>
<evidence type="ECO:0000256" key="3">
    <source>
        <dbReference type="ARBA" id="ARBA00022553"/>
    </source>
</evidence>
<evidence type="ECO:0000256" key="1">
    <source>
        <dbReference type="ARBA" id="ARBA00004123"/>
    </source>
</evidence>